<dbReference type="GO" id="GO:0005634">
    <property type="term" value="C:nucleus"/>
    <property type="evidence" value="ECO:0007669"/>
    <property type="project" value="UniProtKB-SubCell"/>
</dbReference>
<dbReference type="PANTHER" id="PTHR15835">
    <property type="entry name" value="NUCLEAR-INTERACTING PARTNER OF ALK"/>
    <property type="match status" value="1"/>
</dbReference>
<dbReference type="InterPro" id="IPR012935">
    <property type="entry name" value="NuBaID_N"/>
</dbReference>
<dbReference type="PANTHER" id="PTHR15835:SF6">
    <property type="entry name" value="ZINC FINGER C3HC-TYPE PROTEIN 1"/>
    <property type="match status" value="1"/>
</dbReference>
<protein>
    <recommendedName>
        <fullName evidence="4">C3HC-type domain-containing protein</fullName>
    </recommendedName>
</protein>
<evidence type="ECO:0000256" key="1">
    <source>
        <dbReference type="ARBA" id="ARBA00004123"/>
    </source>
</evidence>
<evidence type="ECO:0000313" key="5">
    <source>
        <dbReference type="EMBL" id="KAE8663305.1"/>
    </source>
</evidence>
<reference evidence="5" key="1">
    <citation type="submission" date="2019-09" db="EMBL/GenBank/DDBJ databases">
        <title>Draft genome information of white flower Hibiscus syriacus.</title>
        <authorList>
            <person name="Kim Y.-M."/>
        </authorList>
    </citation>
    <scope>NUCLEOTIDE SEQUENCE [LARGE SCALE GENOMIC DNA]</scope>
    <source>
        <strain evidence="5">YM2019G1</strain>
    </source>
</reference>
<evidence type="ECO:0000259" key="4">
    <source>
        <dbReference type="Pfam" id="PF07967"/>
    </source>
</evidence>
<keyword evidence="6" id="KW-1185">Reference proteome</keyword>
<evidence type="ECO:0000256" key="3">
    <source>
        <dbReference type="SAM" id="MobiDB-lite"/>
    </source>
</evidence>
<evidence type="ECO:0000313" key="6">
    <source>
        <dbReference type="Proteomes" id="UP000436088"/>
    </source>
</evidence>
<comment type="caution">
    <text evidence="5">The sequence shown here is derived from an EMBL/GenBank/DDBJ whole genome shotgun (WGS) entry which is preliminary data.</text>
</comment>
<evidence type="ECO:0000256" key="2">
    <source>
        <dbReference type="ARBA" id="ARBA00023242"/>
    </source>
</evidence>
<dbReference type="Pfam" id="PF07967">
    <property type="entry name" value="zf-C3HC"/>
    <property type="match status" value="1"/>
</dbReference>
<dbReference type="Proteomes" id="UP000436088">
    <property type="component" value="Unassembled WGS sequence"/>
</dbReference>
<dbReference type="AlphaFoldDB" id="A0A6A2X811"/>
<dbReference type="EMBL" id="VEPZ02001681">
    <property type="protein sequence ID" value="KAE8663305.1"/>
    <property type="molecule type" value="Genomic_DNA"/>
</dbReference>
<gene>
    <name evidence="5" type="ORF">F3Y22_tig00112988pilonHSYRG00099</name>
</gene>
<keyword evidence="2" id="KW-0539">Nucleus</keyword>
<organism evidence="5 6">
    <name type="scientific">Hibiscus syriacus</name>
    <name type="common">Rose of Sharon</name>
    <dbReference type="NCBI Taxonomy" id="106335"/>
    <lineage>
        <taxon>Eukaryota</taxon>
        <taxon>Viridiplantae</taxon>
        <taxon>Streptophyta</taxon>
        <taxon>Embryophyta</taxon>
        <taxon>Tracheophyta</taxon>
        <taxon>Spermatophyta</taxon>
        <taxon>Magnoliopsida</taxon>
        <taxon>eudicotyledons</taxon>
        <taxon>Gunneridae</taxon>
        <taxon>Pentapetalae</taxon>
        <taxon>rosids</taxon>
        <taxon>malvids</taxon>
        <taxon>Malvales</taxon>
        <taxon>Malvaceae</taxon>
        <taxon>Malvoideae</taxon>
        <taxon>Hibiscus</taxon>
    </lineage>
</organism>
<feature type="domain" description="C3HC-type" evidence="4">
    <location>
        <begin position="73"/>
        <end position="96"/>
    </location>
</feature>
<dbReference type="GO" id="GO:0008270">
    <property type="term" value="F:zinc ion binding"/>
    <property type="evidence" value="ECO:0007669"/>
    <property type="project" value="InterPro"/>
</dbReference>
<sequence>MADDAEKRFHSIMDKLFQIPSSSSSPPPPPGGTGAGRQGRLLRAKKRPNTSYALAEEEKQHCLVASESPICRPWDRGDFLRRLSTFKSMTWFAKPKVSIL</sequence>
<proteinExistence type="predicted"/>
<feature type="region of interest" description="Disordered" evidence="3">
    <location>
        <begin position="17"/>
        <end position="42"/>
    </location>
</feature>
<comment type="subcellular location">
    <subcellularLocation>
        <location evidence="1">Nucleus</location>
    </subcellularLocation>
</comment>
<accession>A0A6A2X811</accession>
<name>A0A6A2X811_HIBSY</name>